<comment type="similarity">
    <text evidence="1">Belongs to the perilipin family.</text>
</comment>
<dbReference type="Pfam" id="PF03036">
    <property type="entry name" value="Perilipin"/>
    <property type="match status" value="1"/>
</dbReference>
<reference evidence="2 3" key="1">
    <citation type="journal article" date="2018" name="Genome Biol. Evol.">
        <title>Multiple Roots of Fruiting Body Formation in Amoebozoa.</title>
        <authorList>
            <person name="Hillmann F."/>
            <person name="Forbes G."/>
            <person name="Novohradska S."/>
            <person name="Ferling I."/>
            <person name="Riege K."/>
            <person name="Groth M."/>
            <person name="Westermann M."/>
            <person name="Marz M."/>
            <person name="Spaller T."/>
            <person name="Winckler T."/>
            <person name="Schaap P."/>
            <person name="Glockner G."/>
        </authorList>
    </citation>
    <scope>NUCLEOTIDE SEQUENCE [LARGE SCALE GENOMIC DNA]</scope>
    <source>
        <strain evidence="2 3">Jena</strain>
    </source>
</reference>
<protein>
    <submittedName>
        <fullName evidence="2">Perilipin-5</fullName>
    </submittedName>
</protein>
<dbReference type="PANTHER" id="PTHR14024">
    <property type="entry name" value="PERILIPIN"/>
    <property type="match status" value="1"/>
</dbReference>
<name>A0A2P6NHE1_9EUKA</name>
<dbReference type="GO" id="GO:0005811">
    <property type="term" value="C:lipid droplet"/>
    <property type="evidence" value="ECO:0007669"/>
    <property type="project" value="TreeGrafter"/>
</dbReference>
<keyword evidence="3" id="KW-1185">Reference proteome</keyword>
<proteinExistence type="inferred from homology"/>
<gene>
    <name evidence="2" type="ORF">PROFUN_09403</name>
</gene>
<evidence type="ECO:0000256" key="1">
    <source>
        <dbReference type="ARBA" id="ARBA00006311"/>
    </source>
</evidence>
<dbReference type="InParanoid" id="A0A2P6NHE1"/>
<evidence type="ECO:0000313" key="2">
    <source>
        <dbReference type="EMBL" id="PRP83375.1"/>
    </source>
</evidence>
<dbReference type="OrthoDB" id="376826at2759"/>
<dbReference type="EMBL" id="MDYQ01000083">
    <property type="protein sequence ID" value="PRP83375.1"/>
    <property type="molecule type" value="Genomic_DNA"/>
</dbReference>
<dbReference type="InterPro" id="IPR004279">
    <property type="entry name" value="Perilipin"/>
</dbReference>
<dbReference type="AlphaFoldDB" id="A0A2P6NHE1"/>
<accession>A0A2P6NHE1</accession>
<comment type="caution">
    <text evidence="2">The sequence shown here is derived from an EMBL/GenBank/DDBJ whole genome shotgun (WGS) entry which is preliminary data.</text>
</comment>
<dbReference type="PANTHER" id="PTHR14024:SF49">
    <property type="entry name" value="LIPID STORAGE DROPLETS SURFACE-BINDING PROTEIN 1"/>
    <property type="match status" value="1"/>
</dbReference>
<sequence length="334" mass="36682">MPSDGAETSPITVESQALNRVLAYSAVKGAIDNAKTYYSAAKDYSPVVKSFSDSIEVRLGETARIVAPTVQKVQPLLNTADSFAVRQLDNAEKFAETLSTSSKAVHDRVSDVATRSVQTLENTVIPSLDSYLQKSPLSLPINLALQYSEQVVDRVLPEEKTETSQRKEGPLYRAGHLTSRVGSGLQTKYSDIRRDAPHYAHDLLRSARGHIETGLATTNTLISDPSKVSAAVSHQTKHALDQLVGALHILSAHIPEEYKNRTISVLKELRDREEVANLQKTLRSNAERLQHASEQLSSYIKSNERLPSQLSKVTDALTSVLESLLSHTEKSTTQ</sequence>
<dbReference type="Proteomes" id="UP000241769">
    <property type="component" value="Unassembled WGS sequence"/>
</dbReference>
<dbReference type="GO" id="GO:0010890">
    <property type="term" value="P:positive regulation of triglyceride storage"/>
    <property type="evidence" value="ECO:0007669"/>
    <property type="project" value="TreeGrafter"/>
</dbReference>
<evidence type="ECO:0000313" key="3">
    <source>
        <dbReference type="Proteomes" id="UP000241769"/>
    </source>
</evidence>
<dbReference type="GO" id="GO:0005829">
    <property type="term" value="C:cytosol"/>
    <property type="evidence" value="ECO:0007669"/>
    <property type="project" value="TreeGrafter"/>
</dbReference>
<dbReference type="GO" id="GO:0019915">
    <property type="term" value="P:lipid storage"/>
    <property type="evidence" value="ECO:0007669"/>
    <property type="project" value="TreeGrafter"/>
</dbReference>
<organism evidence="2 3">
    <name type="scientific">Planoprotostelium fungivorum</name>
    <dbReference type="NCBI Taxonomy" id="1890364"/>
    <lineage>
        <taxon>Eukaryota</taxon>
        <taxon>Amoebozoa</taxon>
        <taxon>Evosea</taxon>
        <taxon>Variosea</taxon>
        <taxon>Cavosteliida</taxon>
        <taxon>Cavosteliaceae</taxon>
        <taxon>Planoprotostelium</taxon>
    </lineage>
</organism>